<dbReference type="Proteomes" id="UP000481153">
    <property type="component" value="Unassembled WGS sequence"/>
</dbReference>
<comment type="caution">
    <text evidence="1">The sequence shown here is derived from an EMBL/GenBank/DDBJ whole genome shotgun (WGS) entry which is preliminary data.</text>
</comment>
<dbReference type="PANTHER" id="PTHR14667">
    <property type="entry name" value="BARDET-BIEDL SYNDROME 10 PROTEIN"/>
    <property type="match status" value="1"/>
</dbReference>
<dbReference type="InterPro" id="IPR002423">
    <property type="entry name" value="Cpn60/GroEL/TCP-1"/>
</dbReference>
<dbReference type="InterPro" id="IPR042619">
    <property type="entry name" value="BBS10"/>
</dbReference>
<dbReference type="PANTHER" id="PTHR14667:SF2">
    <property type="entry name" value="BARDET-BIEDL SYNDROME 10 PROTEIN"/>
    <property type="match status" value="1"/>
</dbReference>
<dbReference type="EMBL" id="VJMJ01000027">
    <property type="protein sequence ID" value="KAF0742445.1"/>
    <property type="molecule type" value="Genomic_DNA"/>
</dbReference>
<sequence>MHQLADVHVIVHEMASLVRSSFGPLGAETLLFCPPEPPILTSSGYTILHYADMTKSYSAHPIKTLLMQRIRAIYREVGDGITQYILMLDLILQSIEMSRAWSSQFVALKGTLATSYCNLFDSLAVHTPIVFDPTGRQASTELQSAARNIARTSLSGIFSPDTVDFIADFTVDWLFKTVTASANAVPKCAADIRVYTSCLLRDAKEALLQLAMGPLDGSRIARPDEYFLRLSSLRNPTFMDTSPASNYRFILLNGSLEFGDASTVELNVQSSSDYIASLEWPVRRVCDFLSDLKWSHHVNLLLCTQAAPDHALADCAKLGIVCLPFVETDDMCIRSDR</sequence>
<gene>
    <name evidence="1" type="ORF">Ae201684_002545</name>
</gene>
<dbReference type="GO" id="GO:0051131">
    <property type="term" value="P:chaperone-mediated protein complex assembly"/>
    <property type="evidence" value="ECO:0007669"/>
    <property type="project" value="InterPro"/>
</dbReference>
<dbReference type="Gene3D" id="1.10.560.10">
    <property type="entry name" value="GroEL-like equatorial domain"/>
    <property type="match status" value="1"/>
</dbReference>
<proteinExistence type="predicted"/>
<dbReference type="VEuPathDB" id="FungiDB:AeMF1_009352"/>
<evidence type="ECO:0000313" key="2">
    <source>
        <dbReference type="Proteomes" id="UP000481153"/>
    </source>
</evidence>
<accession>A0A6G0XQ19</accession>
<keyword evidence="2" id="KW-1185">Reference proteome</keyword>
<protein>
    <submittedName>
        <fullName evidence="1">Uncharacterized protein</fullName>
    </submittedName>
</protein>
<reference evidence="1 2" key="1">
    <citation type="submission" date="2019-07" db="EMBL/GenBank/DDBJ databases">
        <title>Genomics analysis of Aphanomyces spp. identifies a new class of oomycete effector associated with host adaptation.</title>
        <authorList>
            <person name="Gaulin E."/>
        </authorList>
    </citation>
    <scope>NUCLEOTIDE SEQUENCE [LARGE SCALE GENOMIC DNA]</scope>
    <source>
        <strain evidence="1 2">ATCC 201684</strain>
    </source>
</reference>
<dbReference type="AlphaFoldDB" id="A0A6G0XQ19"/>
<dbReference type="SUPFAM" id="SSF48592">
    <property type="entry name" value="GroEL equatorial domain-like"/>
    <property type="match status" value="1"/>
</dbReference>
<dbReference type="InterPro" id="IPR027413">
    <property type="entry name" value="GROEL-like_equatorial_sf"/>
</dbReference>
<dbReference type="GO" id="GO:0005524">
    <property type="term" value="F:ATP binding"/>
    <property type="evidence" value="ECO:0007669"/>
    <property type="project" value="InterPro"/>
</dbReference>
<evidence type="ECO:0000313" key="1">
    <source>
        <dbReference type="EMBL" id="KAF0742445.1"/>
    </source>
</evidence>
<dbReference type="Pfam" id="PF00118">
    <property type="entry name" value="Cpn60_TCP1"/>
    <property type="match status" value="1"/>
</dbReference>
<name>A0A6G0XQ19_9STRA</name>
<organism evidence="1 2">
    <name type="scientific">Aphanomyces euteiches</name>
    <dbReference type="NCBI Taxonomy" id="100861"/>
    <lineage>
        <taxon>Eukaryota</taxon>
        <taxon>Sar</taxon>
        <taxon>Stramenopiles</taxon>
        <taxon>Oomycota</taxon>
        <taxon>Saprolegniomycetes</taxon>
        <taxon>Saprolegniales</taxon>
        <taxon>Verrucalvaceae</taxon>
        <taxon>Aphanomyces</taxon>
    </lineage>
</organism>